<dbReference type="SUPFAM" id="SSF69593">
    <property type="entry name" value="Glycerol-3-phosphate (1)-acyltransferase"/>
    <property type="match status" value="1"/>
</dbReference>
<comment type="catalytic activity">
    <reaction evidence="9">
        <text>sn-glycerol 3-phosphate + an acyl-CoA = a 1-acyl-sn-glycero-3-phosphate + CoA</text>
        <dbReference type="Rhea" id="RHEA:15325"/>
        <dbReference type="ChEBI" id="CHEBI:57287"/>
        <dbReference type="ChEBI" id="CHEBI:57597"/>
        <dbReference type="ChEBI" id="CHEBI:57970"/>
        <dbReference type="ChEBI" id="CHEBI:58342"/>
        <dbReference type="EC" id="2.3.1.15"/>
    </reaction>
</comment>
<gene>
    <name evidence="11" type="ORF">EDC27_3012</name>
</gene>
<dbReference type="InterPro" id="IPR002123">
    <property type="entry name" value="Plipid/glycerol_acylTrfase"/>
</dbReference>
<dbReference type="SMART" id="SM00563">
    <property type="entry name" value="PlsC"/>
    <property type="match status" value="1"/>
</dbReference>
<comment type="similarity">
    <text evidence="3">Belongs to the GPAT/DAPAT family.</text>
</comment>
<keyword evidence="12" id="KW-1185">Reference proteome</keyword>
<dbReference type="InterPro" id="IPR045520">
    <property type="entry name" value="GPAT/DHAPAT_C"/>
</dbReference>
<evidence type="ECO:0000256" key="6">
    <source>
        <dbReference type="ARBA" id="ARBA00022679"/>
    </source>
</evidence>
<keyword evidence="8 11" id="KW-0012">Acyltransferase</keyword>
<proteinExistence type="inferred from homology"/>
<dbReference type="AlphaFoldDB" id="A0A3N1UIE1"/>
<evidence type="ECO:0000256" key="5">
    <source>
        <dbReference type="ARBA" id="ARBA00013432"/>
    </source>
</evidence>
<protein>
    <recommendedName>
        <fullName evidence="5">Glycerol-3-phosphate acyltransferase</fullName>
        <ecNumber evidence="4">2.3.1.15</ecNumber>
    </recommendedName>
</protein>
<dbReference type="InterPro" id="IPR041728">
    <property type="entry name" value="GPAT/DHAPAT_LPLAT"/>
</dbReference>
<sequence>MSSWFQSVKNRLFGNKGQETPRLADDPFGFSVPGKPRFLLSPIFEKLIAKTSIPEDQQKLLESLAPKGVIIYALRHRSQLDFVYVSLRLHQLGLPTPQFLFDLRPHFWQPRTYAATVVLRNLLRHLSRDGMPNPYEHGYYRTMVQEGRSGLLFLLGKKGYYQRTVMVQHDPLDHLLTLQQEMSRPIYVVPLVLLYSRAPRKERSGFWDIVFGNLENPGLVRKLVSFIRNYSYATMEVGEPLDLFHVQAELSKDPWERRKQVFELRRTLIESGNEIRRAVVGPQIKSKLEIKDIILHHPRLESFMKRRAKASGQPLWKIRKEADAYLEEIAADYSYTLIQLGEKILTWMWNNLFDGIDVDMESLHRVRKAARHNTLVYVPCHKSHIDYLILSYVLFRNNLYSPFIAAGKNLSFWPLGPIFRRGGAFFIRRTFKGARFYSEVFSLYVKTMVRFGHNIEFFIEGGRSRTGKMVLPKMGLLAILIQAVEEGFCDDLVFVPTSICYDRIPEEEVYVNEITGGVKKDESLGQLVRARRFLKKRYGRVYVRFAEPMSLQRYLERHRYDLKSLSSKVRHAMYRDFAYRIISSINQASLVTPHALVSSALLSGARKGTARSQLTQTIQLFSEYLEENGVRFSRSFQHHNLVIEDTLKDLVKSKLLDRLKDEDDELEDEVYILDDDKRLTLEYYKNNIIHFFLPAAFVSTSILRQETFRFSLGDILEDLAFMKDFFKYEFVYDTDLRDHQMAKHVLNVFEKLGWLRSLEPAENQPYMLTHRGLMAVQAFHGLIRNFFETYWLVLRSLRYVQKKPYMEKDLIKKVLSAGEKHFKMGLIERPESISKIVCSNALSFYVEKGLLERRLDDSKGEDKAVERFEYTAERQQVQYYGRQISRLLRAPHLALQ</sequence>
<evidence type="ECO:0000313" key="11">
    <source>
        <dbReference type="EMBL" id="ROQ89893.1"/>
    </source>
</evidence>
<comment type="pathway">
    <text evidence="2">Phospholipid metabolism; CDP-diacylglycerol biosynthesis; CDP-diacylglycerol from sn-glycerol 3-phosphate: step 1/3.</text>
</comment>
<evidence type="ECO:0000256" key="9">
    <source>
        <dbReference type="ARBA" id="ARBA00048427"/>
    </source>
</evidence>
<keyword evidence="7" id="KW-0472">Membrane</keyword>
<dbReference type="EMBL" id="RJVA01000016">
    <property type="protein sequence ID" value="ROQ89893.1"/>
    <property type="molecule type" value="Genomic_DNA"/>
</dbReference>
<dbReference type="GO" id="GO:0016024">
    <property type="term" value="P:CDP-diacylglycerol biosynthetic process"/>
    <property type="evidence" value="ECO:0007669"/>
    <property type="project" value="UniProtKB-UniPathway"/>
</dbReference>
<dbReference type="Pfam" id="PF01553">
    <property type="entry name" value="Acyltransferase"/>
    <property type="match status" value="1"/>
</dbReference>
<dbReference type="PANTHER" id="PTHR12563:SF17">
    <property type="entry name" value="DIHYDROXYACETONE PHOSPHATE ACYLTRANSFERASE"/>
    <property type="match status" value="1"/>
</dbReference>
<reference evidence="11 12" key="1">
    <citation type="submission" date="2018-11" db="EMBL/GenBank/DDBJ databases">
        <title>Genomic Encyclopedia of Type Strains, Phase IV (KMG-IV): sequencing the most valuable type-strain genomes for metagenomic binning, comparative biology and taxonomic classification.</title>
        <authorList>
            <person name="Goeker M."/>
        </authorList>
    </citation>
    <scope>NUCLEOTIDE SEQUENCE [LARGE SCALE GENOMIC DNA]</scope>
    <source>
        <strain evidence="11 12">DSM 22027</strain>
    </source>
</reference>
<keyword evidence="6 11" id="KW-0808">Transferase</keyword>
<evidence type="ECO:0000256" key="3">
    <source>
        <dbReference type="ARBA" id="ARBA00007937"/>
    </source>
</evidence>
<dbReference type="GO" id="GO:0004366">
    <property type="term" value="F:glycerol-3-phosphate O-acyltransferase activity"/>
    <property type="evidence" value="ECO:0007669"/>
    <property type="project" value="UniProtKB-EC"/>
</dbReference>
<name>A0A3N1UIE1_9BACT</name>
<accession>A0A3N1UIE1</accession>
<evidence type="ECO:0000256" key="4">
    <source>
        <dbReference type="ARBA" id="ARBA00013113"/>
    </source>
</evidence>
<dbReference type="CDD" id="cd07993">
    <property type="entry name" value="LPLAT_DHAPAT-like"/>
    <property type="match status" value="1"/>
</dbReference>
<dbReference type="InterPro" id="IPR022284">
    <property type="entry name" value="GPAT/DHAPAT"/>
</dbReference>
<evidence type="ECO:0000256" key="2">
    <source>
        <dbReference type="ARBA" id="ARBA00004765"/>
    </source>
</evidence>
<dbReference type="PANTHER" id="PTHR12563">
    <property type="entry name" value="GLYCEROL-3-PHOSPHATE ACYLTRANSFERASE"/>
    <property type="match status" value="1"/>
</dbReference>
<evidence type="ECO:0000256" key="1">
    <source>
        <dbReference type="ARBA" id="ARBA00004184"/>
    </source>
</evidence>
<evidence type="ECO:0000313" key="12">
    <source>
        <dbReference type="Proteomes" id="UP000276223"/>
    </source>
</evidence>
<dbReference type="UniPathway" id="UPA00557">
    <property type="reaction ID" value="UER00612"/>
</dbReference>
<organism evidence="11 12">
    <name type="scientific">Desulfosoma caldarium</name>
    <dbReference type="NCBI Taxonomy" id="610254"/>
    <lineage>
        <taxon>Bacteria</taxon>
        <taxon>Pseudomonadati</taxon>
        <taxon>Thermodesulfobacteriota</taxon>
        <taxon>Syntrophobacteria</taxon>
        <taxon>Syntrophobacterales</taxon>
        <taxon>Syntrophobacteraceae</taxon>
        <taxon>Desulfosoma</taxon>
    </lineage>
</organism>
<dbReference type="Proteomes" id="UP000276223">
    <property type="component" value="Unassembled WGS sequence"/>
</dbReference>
<comment type="caution">
    <text evidence="11">The sequence shown here is derived from an EMBL/GenBank/DDBJ whole genome shotgun (WGS) entry which is preliminary data.</text>
</comment>
<dbReference type="GO" id="GO:0012505">
    <property type="term" value="C:endomembrane system"/>
    <property type="evidence" value="ECO:0007669"/>
    <property type="project" value="UniProtKB-SubCell"/>
</dbReference>
<comment type="subcellular location">
    <subcellularLocation>
        <location evidence="1">Endomembrane system</location>
        <topology evidence="1">Peripheral membrane protein</topology>
    </subcellularLocation>
</comment>
<evidence type="ECO:0000256" key="7">
    <source>
        <dbReference type="ARBA" id="ARBA00023136"/>
    </source>
</evidence>
<dbReference type="EC" id="2.3.1.15" evidence="4"/>
<evidence type="ECO:0000256" key="8">
    <source>
        <dbReference type="ARBA" id="ARBA00023315"/>
    </source>
</evidence>
<dbReference type="Pfam" id="PF19277">
    <property type="entry name" value="GPAT_C"/>
    <property type="match status" value="1"/>
</dbReference>
<evidence type="ECO:0000259" key="10">
    <source>
        <dbReference type="SMART" id="SM00563"/>
    </source>
</evidence>
<feature type="domain" description="Phospholipid/glycerol acyltransferase" evidence="10">
    <location>
        <begin position="375"/>
        <end position="502"/>
    </location>
</feature>